<dbReference type="Gene3D" id="3.90.640.10">
    <property type="entry name" value="Actin, Chain A, domain 4"/>
    <property type="match status" value="1"/>
</dbReference>
<gene>
    <name evidence="1" type="ORF">CAEBREN_25173</name>
</gene>
<dbReference type="HOGENOM" id="CLU_2040111_0_0_1"/>
<protein>
    <recommendedName>
        <fullName evidence="3">Actin</fullName>
    </recommendedName>
</protein>
<dbReference type="Proteomes" id="UP000008068">
    <property type="component" value="Unassembled WGS sequence"/>
</dbReference>
<evidence type="ECO:0000313" key="1">
    <source>
        <dbReference type="EMBL" id="EGT32732.1"/>
    </source>
</evidence>
<dbReference type="OrthoDB" id="5132116at2759"/>
<dbReference type="Pfam" id="PF00022">
    <property type="entry name" value="Actin"/>
    <property type="match status" value="1"/>
</dbReference>
<dbReference type="PANTHER" id="PTHR11937">
    <property type="entry name" value="ACTIN"/>
    <property type="match status" value="1"/>
</dbReference>
<dbReference type="AlphaFoldDB" id="G0NJZ3"/>
<evidence type="ECO:0008006" key="3">
    <source>
        <dbReference type="Google" id="ProtNLM"/>
    </source>
</evidence>
<name>G0NJZ3_CAEBE</name>
<dbReference type="InterPro" id="IPR043129">
    <property type="entry name" value="ATPase_NBD"/>
</dbReference>
<organism evidence="2">
    <name type="scientific">Caenorhabditis brenneri</name>
    <name type="common">Nematode worm</name>
    <dbReference type="NCBI Taxonomy" id="135651"/>
    <lineage>
        <taxon>Eukaryota</taxon>
        <taxon>Metazoa</taxon>
        <taxon>Ecdysozoa</taxon>
        <taxon>Nematoda</taxon>
        <taxon>Chromadorea</taxon>
        <taxon>Rhabditida</taxon>
        <taxon>Rhabditina</taxon>
        <taxon>Rhabditomorpha</taxon>
        <taxon>Rhabditoidea</taxon>
        <taxon>Rhabditidae</taxon>
        <taxon>Peloderinae</taxon>
        <taxon>Caenorhabditis</taxon>
    </lineage>
</organism>
<dbReference type="SUPFAM" id="SSF53067">
    <property type="entry name" value="Actin-like ATPase domain"/>
    <property type="match status" value="1"/>
</dbReference>
<proteinExistence type="predicted"/>
<dbReference type="STRING" id="135651.G0NJZ3"/>
<dbReference type="InterPro" id="IPR004000">
    <property type="entry name" value="Actin"/>
</dbReference>
<evidence type="ECO:0000313" key="2">
    <source>
        <dbReference type="Proteomes" id="UP000008068"/>
    </source>
</evidence>
<dbReference type="EMBL" id="GL379897">
    <property type="protein sequence ID" value="EGT32732.1"/>
    <property type="molecule type" value="Genomic_DNA"/>
</dbReference>
<keyword evidence="2" id="KW-1185">Reference proteome</keyword>
<dbReference type="InParanoid" id="G0NJZ3"/>
<sequence length="121" mass="13885">MDKKPIVLDLGSTSVKDLKEQSCCVAPIWRERMNSESGIGTTYILEDSQANIIENLKFLCPEAFFEPFLINMETLGLHRMCQKSILTCDHDHRKYLYSNIVLSGGSTLFPGLRERLEQEMR</sequence>
<accession>G0NJZ3</accession>
<reference evidence="2" key="1">
    <citation type="submission" date="2011-07" db="EMBL/GenBank/DDBJ databases">
        <authorList>
            <consortium name="Caenorhabditis brenneri Sequencing and Analysis Consortium"/>
            <person name="Wilson R.K."/>
        </authorList>
    </citation>
    <scope>NUCLEOTIDE SEQUENCE [LARGE SCALE GENOMIC DNA]</scope>
    <source>
        <strain evidence="2">PB2801</strain>
    </source>
</reference>
<dbReference type="Gene3D" id="3.30.420.40">
    <property type="match status" value="1"/>
</dbReference>
<dbReference type="eggNOG" id="KOG0676">
    <property type="taxonomic scope" value="Eukaryota"/>
</dbReference>